<dbReference type="AlphaFoldDB" id="A0A915ZX07"/>
<evidence type="ECO:0000256" key="1">
    <source>
        <dbReference type="SAM" id="MobiDB-lite"/>
    </source>
</evidence>
<dbReference type="VEuPathDB" id="FungiDB:RhiirFUN_014156"/>
<dbReference type="OrthoDB" id="2323536at2759"/>
<accession>A0A915ZX07</accession>
<evidence type="ECO:0000313" key="2">
    <source>
        <dbReference type="EMBL" id="CAB5391584.1"/>
    </source>
</evidence>
<reference evidence="2" key="1">
    <citation type="submission" date="2020-05" db="EMBL/GenBank/DDBJ databases">
        <authorList>
            <person name="Rincon C."/>
            <person name="Sanders R I."/>
            <person name="Robbins C."/>
            <person name="Chaturvedi A."/>
        </authorList>
    </citation>
    <scope>NUCLEOTIDE SEQUENCE</scope>
    <source>
        <strain evidence="2">CHB12</strain>
    </source>
</reference>
<evidence type="ECO:0000313" key="3">
    <source>
        <dbReference type="Proteomes" id="UP000684084"/>
    </source>
</evidence>
<feature type="compositionally biased region" description="Acidic residues" evidence="1">
    <location>
        <begin position="124"/>
        <end position="133"/>
    </location>
</feature>
<dbReference type="EMBL" id="CAGKOT010000073">
    <property type="protein sequence ID" value="CAB5391584.1"/>
    <property type="molecule type" value="Genomic_DNA"/>
</dbReference>
<organism evidence="2 3">
    <name type="scientific">Rhizophagus irregularis</name>
    <dbReference type="NCBI Taxonomy" id="588596"/>
    <lineage>
        <taxon>Eukaryota</taxon>
        <taxon>Fungi</taxon>
        <taxon>Fungi incertae sedis</taxon>
        <taxon>Mucoromycota</taxon>
        <taxon>Glomeromycotina</taxon>
        <taxon>Glomeromycetes</taxon>
        <taxon>Glomerales</taxon>
        <taxon>Glomeraceae</taxon>
        <taxon>Rhizophagus</taxon>
    </lineage>
</organism>
<sequence length="361" mass="42342">MPYVHEYFERKPSAWDILDFLDEYDQEPITQGENEHNSYIITISRAQMDFNFGSRPDRVRRQNWEKDHTTCEKAVHSVNFYGDSHKIESINNGSILDTKRKRSQETSKPEKNSKRKKNDHNISDTDESMSDDCMELPSVANSVTAKKLSEIGEGIARYSVIFLPECHKNDILRSKFSDYEWRNFENIFCKKDIEISAKIVPPLDKVEQILKEYNESIDNATDGVYVDLDSVFFVPKYQTKYKFRKHWLSKWVDNVYQKFLTCFQLSKHTFSLTQTMLSGEIENTDRKNQKDLSKLPEDRRPTGWFHDGIIKININGNNLQVGFLEVVGNAIVKDHKKIIGDLQKILKAMRLSFFRLEEKKE</sequence>
<dbReference type="Proteomes" id="UP000684084">
    <property type="component" value="Unassembled WGS sequence"/>
</dbReference>
<feature type="compositionally biased region" description="Basic and acidic residues" evidence="1">
    <location>
        <begin position="103"/>
        <end position="112"/>
    </location>
</feature>
<proteinExistence type="predicted"/>
<dbReference type="VEuPathDB" id="FungiDB:RhiirFUN_014155"/>
<feature type="region of interest" description="Disordered" evidence="1">
    <location>
        <begin position="92"/>
        <end position="133"/>
    </location>
</feature>
<comment type="caution">
    <text evidence="2">The sequence shown here is derived from an EMBL/GenBank/DDBJ whole genome shotgun (WGS) entry which is preliminary data.</text>
</comment>
<name>A0A915ZX07_9GLOM</name>
<gene>
    <name evidence="2" type="ORF">CHRIB12_LOCUS22008</name>
</gene>
<protein>
    <submittedName>
        <fullName evidence="2">Uncharacterized protein</fullName>
    </submittedName>
</protein>